<evidence type="ECO:0008006" key="4">
    <source>
        <dbReference type="Google" id="ProtNLM"/>
    </source>
</evidence>
<organism evidence="2 3">
    <name type="scientific">Trichinella pseudospiralis</name>
    <name type="common">Parasitic roundworm</name>
    <dbReference type="NCBI Taxonomy" id="6337"/>
    <lineage>
        <taxon>Eukaryota</taxon>
        <taxon>Metazoa</taxon>
        <taxon>Ecdysozoa</taxon>
        <taxon>Nematoda</taxon>
        <taxon>Enoplea</taxon>
        <taxon>Dorylaimia</taxon>
        <taxon>Trichinellida</taxon>
        <taxon>Trichinellidae</taxon>
        <taxon>Trichinella</taxon>
    </lineage>
</organism>
<evidence type="ECO:0000313" key="2">
    <source>
        <dbReference type="EMBL" id="KRX96913.1"/>
    </source>
</evidence>
<accession>A0A0V0Y963</accession>
<evidence type="ECO:0000313" key="3">
    <source>
        <dbReference type="Proteomes" id="UP000054815"/>
    </source>
</evidence>
<gene>
    <name evidence="2" type="ORF">T4E_1043</name>
</gene>
<dbReference type="AlphaFoldDB" id="A0A0V0Y963"/>
<name>A0A0V0Y963_TRIPS</name>
<dbReference type="EMBL" id="JYDU01000038">
    <property type="protein sequence ID" value="KRX96913.1"/>
    <property type="molecule type" value="Genomic_DNA"/>
</dbReference>
<dbReference type="Proteomes" id="UP000054815">
    <property type="component" value="Unassembled WGS sequence"/>
</dbReference>
<sequence>MTNHCLTLFLVCFSLQQVVLACLLALLACIALPVFGTQMPFIATVCPHHLTTGNPGYYWPSDFRPLVVDLTISMHTDFGANI</sequence>
<evidence type="ECO:0000256" key="1">
    <source>
        <dbReference type="SAM" id="SignalP"/>
    </source>
</evidence>
<feature type="signal peptide" evidence="1">
    <location>
        <begin position="1"/>
        <end position="21"/>
    </location>
</feature>
<comment type="caution">
    <text evidence="2">The sequence shown here is derived from an EMBL/GenBank/DDBJ whole genome shotgun (WGS) entry which is preliminary data.</text>
</comment>
<reference evidence="2 3" key="1">
    <citation type="submission" date="2015-01" db="EMBL/GenBank/DDBJ databases">
        <title>Evolution of Trichinella species and genotypes.</title>
        <authorList>
            <person name="Korhonen P.K."/>
            <person name="Edoardo P."/>
            <person name="Giuseppe L.R."/>
            <person name="Gasser R.B."/>
        </authorList>
    </citation>
    <scope>NUCLEOTIDE SEQUENCE [LARGE SCALE GENOMIC DNA]</scope>
    <source>
        <strain evidence="2">ISS141</strain>
    </source>
</reference>
<protein>
    <recommendedName>
        <fullName evidence="4">Secreted protein</fullName>
    </recommendedName>
</protein>
<feature type="chain" id="PRO_5006873169" description="Secreted protein" evidence="1">
    <location>
        <begin position="22"/>
        <end position="82"/>
    </location>
</feature>
<proteinExistence type="predicted"/>
<keyword evidence="1" id="KW-0732">Signal</keyword>